<evidence type="ECO:0000313" key="3">
    <source>
        <dbReference type="Proteomes" id="UP000017836"/>
    </source>
</evidence>
<proteinExistence type="predicted"/>
<organism evidence="2 3">
    <name type="scientific">Amborella trichopoda</name>
    <dbReference type="NCBI Taxonomy" id="13333"/>
    <lineage>
        <taxon>Eukaryota</taxon>
        <taxon>Viridiplantae</taxon>
        <taxon>Streptophyta</taxon>
        <taxon>Embryophyta</taxon>
        <taxon>Tracheophyta</taxon>
        <taxon>Spermatophyta</taxon>
        <taxon>Magnoliopsida</taxon>
        <taxon>Amborellales</taxon>
        <taxon>Amborellaceae</taxon>
        <taxon>Amborella</taxon>
    </lineage>
</organism>
<reference evidence="3" key="1">
    <citation type="journal article" date="2013" name="Science">
        <title>The Amborella genome and the evolution of flowering plants.</title>
        <authorList>
            <consortium name="Amborella Genome Project"/>
        </authorList>
    </citation>
    <scope>NUCLEOTIDE SEQUENCE [LARGE SCALE GENOMIC DNA]</scope>
</reference>
<feature type="compositionally biased region" description="Polar residues" evidence="1">
    <location>
        <begin position="82"/>
        <end position="94"/>
    </location>
</feature>
<feature type="region of interest" description="Disordered" evidence="1">
    <location>
        <begin position="69"/>
        <end position="166"/>
    </location>
</feature>
<evidence type="ECO:0000256" key="1">
    <source>
        <dbReference type="SAM" id="MobiDB-lite"/>
    </source>
</evidence>
<dbReference type="HOGENOM" id="CLU_1604947_0_0_1"/>
<dbReference type="Proteomes" id="UP000017836">
    <property type="component" value="Unassembled WGS sequence"/>
</dbReference>
<sequence length="166" mass="18287">MVRLLPTLEDVTKILGVPSEGKPFLSIPSGASTSFASECTELLGVPLESIWVRTDMEIHLGKLRHLAHTEEDDGLREPEESGQAQGESIQCLTSTTARARRRLGESSAQTSRYSKGVNCDVSEPGDIDAEDRIPSDEDTTLPPMPLSDQEMREKIEKKLMTPLRIP</sequence>
<feature type="compositionally biased region" description="Basic and acidic residues" evidence="1">
    <location>
        <begin position="149"/>
        <end position="159"/>
    </location>
</feature>
<dbReference type="AlphaFoldDB" id="U5D722"/>
<gene>
    <name evidence="2" type="ORF">AMTR_s00030p00220820</name>
</gene>
<accession>U5D722</accession>
<evidence type="ECO:0000313" key="2">
    <source>
        <dbReference type="EMBL" id="ERN16153.1"/>
    </source>
</evidence>
<keyword evidence="3" id="KW-1185">Reference proteome</keyword>
<name>U5D722_AMBTC</name>
<protein>
    <submittedName>
        <fullName evidence="2">Uncharacterized protein</fullName>
    </submittedName>
</protein>
<dbReference type="EMBL" id="KI392485">
    <property type="protein sequence ID" value="ERN16153.1"/>
    <property type="molecule type" value="Genomic_DNA"/>
</dbReference>
<dbReference type="Gramene" id="ERN16153">
    <property type="protein sequence ID" value="ERN16153"/>
    <property type="gene ID" value="AMTR_s00030p00220820"/>
</dbReference>